<reference evidence="1 2" key="1">
    <citation type="submission" date="2016-10" db="EMBL/GenBank/DDBJ databases">
        <authorList>
            <person name="de Groot N.N."/>
        </authorList>
    </citation>
    <scope>NUCLEOTIDE SEQUENCE [LARGE SCALE GENOMIC DNA]</scope>
    <source>
        <strain evidence="1 2">DSM 1041</strain>
    </source>
</reference>
<accession>A0A1H6ZUH5</accession>
<evidence type="ECO:0000313" key="2">
    <source>
        <dbReference type="Proteomes" id="UP000199005"/>
    </source>
</evidence>
<name>A0A1H6ZUH5_9GAMM</name>
<protein>
    <submittedName>
        <fullName evidence="1">Uncharacterized protein</fullName>
    </submittedName>
</protein>
<evidence type="ECO:0000313" key="1">
    <source>
        <dbReference type="EMBL" id="SEJ56296.1"/>
    </source>
</evidence>
<gene>
    <name evidence="1" type="ORF">SAMN04244579_04802</name>
</gene>
<dbReference type="AlphaFoldDB" id="A0A1H6ZUH5"/>
<organism evidence="1 2">
    <name type="scientific">Azotobacter beijerinckii</name>
    <dbReference type="NCBI Taxonomy" id="170623"/>
    <lineage>
        <taxon>Bacteria</taxon>
        <taxon>Pseudomonadati</taxon>
        <taxon>Pseudomonadota</taxon>
        <taxon>Gammaproteobacteria</taxon>
        <taxon>Pseudomonadales</taxon>
        <taxon>Pseudomonadaceae</taxon>
        <taxon>Azotobacter</taxon>
    </lineage>
</organism>
<dbReference type="Proteomes" id="UP000199005">
    <property type="component" value="Unassembled WGS sequence"/>
</dbReference>
<sequence length="48" mass="5626">MTILQQLPCVHTKMSKGHFKGLWVSRMVKSKCFLFPPNIKGWVLENYC</sequence>
<dbReference type="EMBL" id="FNYO01000175">
    <property type="protein sequence ID" value="SEJ56296.1"/>
    <property type="molecule type" value="Genomic_DNA"/>
</dbReference>
<proteinExistence type="predicted"/>